<dbReference type="PANTHER" id="PTHR33799">
    <property type="entry name" value="PTS PERMEASE-RELATED-RELATED"/>
    <property type="match status" value="1"/>
</dbReference>
<dbReference type="AlphaFoldDB" id="A0A7X9NHS3"/>
<evidence type="ECO:0000256" key="1">
    <source>
        <dbReference type="ARBA" id="ARBA00004496"/>
    </source>
</evidence>
<dbReference type="GO" id="GO:0009401">
    <property type="term" value="P:phosphoenolpyruvate-dependent sugar phosphotransferase system"/>
    <property type="evidence" value="ECO:0007669"/>
    <property type="project" value="UniProtKB-KW"/>
</dbReference>
<comment type="caution">
    <text evidence="9">The sequence shown here is derived from an EMBL/GenBank/DDBJ whole genome shotgun (WGS) entry which is preliminary data.</text>
</comment>
<dbReference type="SUPFAM" id="SSF53062">
    <property type="entry name" value="PTS system fructose IIA component-like"/>
    <property type="match status" value="1"/>
</dbReference>
<dbReference type="InterPro" id="IPR004701">
    <property type="entry name" value="PTS_EIIA_man-typ"/>
</dbReference>
<keyword evidence="7" id="KW-0418">Kinase</keyword>
<evidence type="ECO:0000256" key="7">
    <source>
        <dbReference type="ARBA" id="ARBA00022777"/>
    </source>
</evidence>
<keyword evidence="2" id="KW-0813">Transport</keyword>
<dbReference type="PANTHER" id="PTHR33799:SF1">
    <property type="entry name" value="PTS SYSTEM MANNOSE-SPECIFIC EIIAB COMPONENT-RELATED"/>
    <property type="match status" value="1"/>
</dbReference>
<keyword evidence="3" id="KW-0963">Cytoplasm</keyword>
<dbReference type="InterPro" id="IPR051471">
    <property type="entry name" value="Bacterial_PTS_sugar_comp"/>
</dbReference>
<evidence type="ECO:0000256" key="5">
    <source>
        <dbReference type="ARBA" id="ARBA00022679"/>
    </source>
</evidence>
<comment type="subcellular location">
    <subcellularLocation>
        <location evidence="1">Cytoplasm</location>
    </subcellularLocation>
</comment>
<accession>A0A7X9NHS3</accession>
<dbReference type="Pfam" id="PF03610">
    <property type="entry name" value="EIIA-man"/>
    <property type="match status" value="1"/>
</dbReference>
<keyword evidence="6" id="KW-0598">Phosphotransferase system</keyword>
<feature type="domain" description="PTS EIIA type-4" evidence="8">
    <location>
        <begin position="4"/>
        <end position="123"/>
    </location>
</feature>
<keyword evidence="4" id="KW-0762">Sugar transport</keyword>
<reference evidence="9 10" key="1">
    <citation type="submission" date="2020-04" db="EMBL/GenBank/DDBJ databases">
        <authorList>
            <person name="Hitch T.C.A."/>
            <person name="Wylensek D."/>
            <person name="Clavel T."/>
        </authorList>
    </citation>
    <scope>NUCLEOTIDE SEQUENCE [LARGE SCALE GENOMIC DNA]</scope>
    <source>
        <strain evidence="9 10">BSM-383-APC-22F</strain>
    </source>
</reference>
<dbReference type="InterPro" id="IPR036662">
    <property type="entry name" value="PTS_EIIA_man-typ_sf"/>
</dbReference>
<proteinExistence type="predicted"/>
<protein>
    <submittedName>
        <fullName evidence="9">PTS fructose transporter subunit IIA</fullName>
    </submittedName>
</protein>
<dbReference type="InterPro" id="IPR033887">
    <property type="entry name" value="PTS_IIA_man"/>
</dbReference>
<dbReference type="PROSITE" id="PS51096">
    <property type="entry name" value="PTS_EIIA_TYPE_4"/>
    <property type="match status" value="1"/>
</dbReference>
<dbReference type="CDD" id="cd00006">
    <property type="entry name" value="PTS_IIA_man"/>
    <property type="match status" value="1"/>
</dbReference>
<evidence type="ECO:0000313" key="10">
    <source>
        <dbReference type="Proteomes" id="UP000540014"/>
    </source>
</evidence>
<evidence type="ECO:0000256" key="6">
    <source>
        <dbReference type="ARBA" id="ARBA00022683"/>
    </source>
</evidence>
<evidence type="ECO:0000259" key="8">
    <source>
        <dbReference type="PROSITE" id="PS51096"/>
    </source>
</evidence>
<organism evidence="9 10">
    <name type="scientific">Faecalicoccus pleomorphus</name>
    <dbReference type="NCBI Taxonomy" id="1323"/>
    <lineage>
        <taxon>Bacteria</taxon>
        <taxon>Bacillati</taxon>
        <taxon>Bacillota</taxon>
        <taxon>Erysipelotrichia</taxon>
        <taxon>Erysipelotrichales</taxon>
        <taxon>Erysipelotrichaceae</taxon>
        <taxon>Faecalicoccus</taxon>
    </lineage>
</organism>
<keyword evidence="5" id="KW-0808">Transferase</keyword>
<evidence type="ECO:0000256" key="2">
    <source>
        <dbReference type="ARBA" id="ARBA00022448"/>
    </source>
</evidence>
<sequence length="134" mass="15203">MDCKPWFVLVTHGRFGEELKNSAEMIMGPLEDTYCISLMEGMDPLELKDKLAELLKDAPTNTIIMTDLFGGTPSNTAAMFAFEKEYSIICGLNLPMLIEAEMTRMQGNYNLNQKIIQTGKESVIDIKKLMMERR</sequence>
<dbReference type="GO" id="GO:0005737">
    <property type="term" value="C:cytoplasm"/>
    <property type="evidence" value="ECO:0007669"/>
    <property type="project" value="UniProtKB-SubCell"/>
</dbReference>
<dbReference type="EMBL" id="JABAFR010000007">
    <property type="protein sequence ID" value="NME44061.1"/>
    <property type="molecule type" value="Genomic_DNA"/>
</dbReference>
<name>A0A7X9NHS3_9FIRM</name>
<dbReference type="Proteomes" id="UP000540014">
    <property type="component" value="Unassembled WGS sequence"/>
</dbReference>
<gene>
    <name evidence="9" type="ORF">HF861_04085</name>
</gene>
<evidence type="ECO:0000313" key="9">
    <source>
        <dbReference type="EMBL" id="NME44061.1"/>
    </source>
</evidence>
<dbReference type="GO" id="GO:0016020">
    <property type="term" value="C:membrane"/>
    <property type="evidence" value="ECO:0007669"/>
    <property type="project" value="InterPro"/>
</dbReference>
<dbReference type="Gene3D" id="3.40.50.510">
    <property type="entry name" value="Phosphotransferase system, mannose-type IIA component"/>
    <property type="match status" value="1"/>
</dbReference>
<evidence type="ECO:0000256" key="4">
    <source>
        <dbReference type="ARBA" id="ARBA00022597"/>
    </source>
</evidence>
<evidence type="ECO:0000256" key="3">
    <source>
        <dbReference type="ARBA" id="ARBA00022490"/>
    </source>
</evidence>
<dbReference type="GO" id="GO:0016301">
    <property type="term" value="F:kinase activity"/>
    <property type="evidence" value="ECO:0007669"/>
    <property type="project" value="UniProtKB-KW"/>
</dbReference>